<evidence type="ECO:0000256" key="5">
    <source>
        <dbReference type="SAM" id="Phobius"/>
    </source>
</evidence>
<dbReference type="RefSeq" id="WP_236702169.1">
    <property type="nucleotide sequence ID" value="NZ_CP010537.1"/>
</dbReference>
<reference evidence="7 8" key="1">
    <citation type="journal article" date="2015" name="Genome Announc.">
        <title>Complete Genome Sequence of Cupriavidus basilensis 4G11, Isolated from the Oak Ridge Field Research Center Site.</title>
        <authorList>
            <person name="Ray J."/>
            <person name="Waters R.J."/>
            <person name="Skerker J.M."/>
            <person name="Kuehl J.V."/>
            <person name="Price M.N."/>
            <person name="Huang J."/>
            <person name="Chakraborty R."/>
            <person name="Arkin A.P."/>
            <person name="Deutschbauer A."/>
        </authorList>
    </citation>
    <scope>NUCLEOTIDE SEQUENCE [LARGE SCALE GENOMIC DNA]</scope>
    <source>
        <strain evidence="7">4G11</strain>
    </source>
</reference>
<dbReference type="SUPFAM" id="SSF103473">
    <property type="entry name" value="MFS general substrate transporter"/>
    <property type="match status" value="1"/>
</dbReference>
<feature type="transmembrane region" description="Helical" evidence="5">
    <location>
        <begin position="81"/>
        <end position="100"/>
    </location>
</feature>
<dbReference type="AlphaFoldDB" id="A0A0C4YI44"/>
<organism evidence="7 8">
    <name type="scientific">Cupriavidus basilensis</name>
    <dbReference type="NCBI Taxonomy" id="68895"/>
    <lineage>
        <taxon>Bacteria</taxon>
        <taxon>Pseudomonadati</taxon>
        <taxon>Pseudomonadota</taxon>
        <taxon>Betaproteobacteria</taxon>
        <taxon>Burkholderiales</taxon>
        <taxon>Burkholderiaceae</taxon>
        <taxon>Cupriavidus</taxon>
    </lineage>
</organism>
<keyword evidence="4 5" id="KW-0472">Membrane</keyword>
<gene>
    <name evidence="7" type="ORF">RR42_s0689</name>
</gene>
<feature type="transmembrane region" description="Helical" evidence="5">
    <location>
        <begin position="136"/>
        <end position="157"/>
    </location>
</feature>
<dbReference type="InterPro" id="IPR036259">
    <property type="entry name" value="MFS_trans_sf"/>
</dbReference>
<feature type="domain" description="Major facilitator superfamily (MFS) profile" evidence="6">
    <location>
        <begin position="46"/>
        <end position="189"/>
    </location>
</feature>
<feature type="transmembrane region" description="Helical" evidence="5">
    <location>
        <begin position="46"/>
        <end position="69"/>
    </location>
</feature>
<keyword evidence="2 5" id="KW-0812">Transmembrane</keyword>
<dbReference type="InterPro" id="IPR011701">
    <property type="entry name" value="MFS"/>
</dbReference>
<dbReference type="PROSITE" id="PS50850">
    <property type="entry name" value="MFS"/>
    <property type="match status" value="1"/>
</dbReference>
<evidence type="ECO:0000259" key="6">
    <source>
        <dbReference type="PROSITE" id="PS50850"/>
    </source>
</evidence>
<dbReference type="GO" id="GO:0046943">
    <property type="term" value="F:carboxylic acid transmembrane transporter activity"/>
    <property type="evidence" value="ECO:0007669"/>
    <property type="project" value="TreeGrafter"/>
</dbReference>
<dbReference type="PANTHER" id="PTHR23508">
    <property type="entry name" value="CARBOXYLIC ACID TRANSPORTER PROTEIN HOMOLOG"/>
    <property type="match status" value="1"/>
</dbReference>
<name>A0A0C4YI44_9BURK</name>
<dbReference type="STRING" id="68895.RR42_s0689"/>
<proteinExistence type="predicted"/>
<evidence type="ECO:0000313" key="8">
    <source>
        <dbReference type="Proteomes" id="UP000031843"/>
    </source>
</evidence>
<dbReference type="PANTHER" id="PTHR23508:SF10">
    <property type="entry name" value="CARBOXYLIC ACID TRANSPORTER PROTEIN HOMOLOG"/>
    <property type="match status" value="1"/>
</dbReference>
<keyword evidence="3 5" id="KW-1133">Transmembrane helix</keyword>
<evidence type="ECO:0000313" key="7">
    <source>
        <dbReference type="EMBL" id="AJG22280.1"/>
    </source>
</evidence>
<dbReference type="Gene3D" id="1.20.1250.20">
    <property type="entry name" value="MFS general substrate transporter like domains"/>
    <property type="match status" value="1"/>
</dbReference>
<dbReference type="InterPro" id="IPR020846">
    <property type="entry name" value="MFS_dom"/>
</dbReference>
<keyword evidence="8" id="KW-1185">Reference proteome</keyword>
<dbReference type="EMBL" id="CP010537">
    <property type="protein sequence ID" value="AJG22280.1"/>
    <property type="molecule type" value="Genomic_DNA"/>
</dbReference>
<evidence type="ECO:0000256" key="2">
    <source>
        <dbReference type="ARBA" id="ARBA00022692"/>
    </source>
</evidence>
<comment type="subcellular location">
    <subcellularLocation>
        <location evidence="1">Membrane</location>
        <topology evidence="1">Multi-pass membrane protein</topology>
    </subcellularLocation>
</comment>
<dbReference type="Proteomes" id="UP000031843">
    <property type="component" value="Chromosome secondary"/>
</dbReference>
<evidence type="ECO:0000256" key="3">
    <source>
        <dbReference type="ARBA" id="ARBA00022989"/>
    </source>
</evidence>
<dbReference type="KEGG" id="cbw:RR42_s0689"/>
<sequence>MLAIFVGGGGRNSNEETKHMTSTATINASLAHTMDGKSMTFFQWRAIGLCFLINMLDSFDAMVMAFTAASVSAHWSLTGAQLGYLLSAGLVGMTVGSLFIAPWADRIGRRPLVLLCIVVAGLGRIASDYARTPTHLGLLRFVTGLGIGGILASSYVIDGEYASAGAYERSSRVGFVPACDEAGINCAPN</sequence>
<dbReference type="Pfam" id="PF07690">
    <property type="entry name" value="MFS_1"/>
    <property type="match status" value="1"/>
</dbReference>
<accession>A0A0C4YI44</accession>
<dbReference type="GO" id="GO:0005886">
    <property type="term" value="C:plasma membrane"/>
    <property type="evidence" value="ECO:0007669"/>
    <property type="project" value="TreeGrafter"/>
</dbReference>
<feature type="transmembrane region" description="Helical" evidence="5">
    <location>
        <begin position="112"/>
        <end position="130"/>
    </location>
</feature>
<evidence type="ECO:0000256" key="1">
    <source>
        <dbReference type="ARBA" id="ARBA00004141"/>
    </source>
</evidence>
<evidence type="ECO:0000256" key="4">
    <source>
        <dbReference type="ARBA" id="ARBA00023136"/>
    </source>
</evidence>
<protein>
    <submittedName>
        <fullName evidence="7">4-hydroxybenzoate transporter</fullName>
    </submittedName>
</protein>